<evidence type="ECO:0000313" key="7">
    <source>
        <dbReference type="Proteomes" id="UP001526143"/>
    </source>
</evidence>
<protein>
    <submittedName>
        <fullName evidence="6">ABC transporter substrate-binding protein</fullName>
    </submittedName>
</protein>
<dbReference type="Gene3D" id="3.40.50.2300">
    <property type="match status" value="2"/>
</dbReference>
<comment type="similarity">
    <text evidence="1">Belongs to the leucine-binding protein family.</text>
</comment>
<dbReference type="Pfam" id="PF13458">
    <property type="entry name" value="Peripla_BP_6"/>
    <property type="match status" value="1"/>
</dbReference>
<evidence type="ECO:0000256" key="3">
    <source>
        <dbReference type="SAM" id="Coils"/>
    </source>
</evidence>
<dbReference type="SUPFAM" id="SSF53822">
    <property type="entry name" value="Periplasmic binding protein-like I"/>
    <property type="match status" value="1"/>
</dbReference>
<name>A0ABT3AZJ4_9CYAN</name>
<dbReference type="RefSeq" id="WP_263745979.1">
    <property type="nucleotide sequence ID" value="NZ_JAOWRF010000193.1"/>
</dbReference>
<dbReference type="NCBIfam" id="NF047832">
    <property type="entry name" value="caspase_w_EACC1"/>
    <property type="match status" value="1"/>
</dbReference>
<dbReference type="InterPro" id="IPR051010">
    <property type="entry name" value="BCAA_transport"/>
</dbReference>
<dbReference type="InterPro" id="IPR018247">
    <property type="entry name" value="EF_Hand_1_Ca_BS"/>
</dbReference>
<feature type="coiled-coil region" evidence="3">
    <location>
        <begin position="276"/>
        <end position="321"/>
    </location>
</feature>
<dbReference type="InterPro" id="IPR028081">
    <property type="entry name" value="Leu-bd"/>
</dbReference>
<evidence type="ECO:0000259" key="4">
    <source>
        <dbReference type="Pfam" id="PF00656"/>
    </source>
</evidence>
<proteinExistence type="inferred from homology"/>
<dbReference type="SUPFAM" id="SSF52129">
    <property type="entry name" value="Caspase-like"/>
    <property type="match status" value="1"/>
</dbReference>
<evidence type="ECO:0000259" key="5">
    <source>
        <dbReference type="Pfam" id="PF13458"/>
    </source>
</evidence>
<dbReference type="InterPro" id="IPR011600">
    <property type="entry name" value="Pept_C14_caspase"/>
</dbReference>
<gene>
    <name evidence="6" type="ORF">OGM63_12930</name>
</gene>
<evidence type="ECO:0000256" key="2">
    <source>
        <dbReference type="ARBA" id="ARBA00022729"/>
    </source>
</evidence>
<feature type="domain" description="Peptidase C14 caspase" evidence="4">
    <location>
        <begin position="1"/>
        <end position="223"/>
    </location>
</feature>
<reference evidence="6 7" key="1">
    <citation type="submission" date="2022-10" db="EMBL/GenBank/DDBJ databases">
        <title>Identification of biosynthetic pathway for the production of the potent trypsin inhibitor radiosumin.</title>
        <authorList>
            <person name="Fewer D.P."/>
            <person name="Delbaje E."/>
            <person name="Ouyang X."/>
            <person name="Agostino P.D."/>
            <person name="Wahlsten M."/>
            <person name="Jokela J."/>
            <person name="Permi P."/>
            <person name="Haapaniemi E."/>
            <person name="Koistinen H."/>
        </authorList>
    </citation>
    <scope>NUCLEOTIDE SEQUENCE [LARGE SCALE GENOMIC DNA]</scope>
    <source>
        <strain evidence="6 7">NIES-515</strain>
    </source>
</reference>
<keyword evidence="2" id="KW-0732">Signal</keyword>
<dbReference type="Pfam" id="PF00656">
    <property type="entry name" value="Peptidase_C14"/>
    <property type="match status" value="1"/>
</dbReference>
<organism evidence="6 7">
    <name type="scientific">Plectonema radiosum NIES-515</name>
    <dbReference type="NCBI Taxonomy" id="2986073"/>
    <lineage>
        <taxon>Bacteria</taxon>
        <taxon>Bacillati</taxon>
        <taxon>Cyanobacteriota</taxon>
        <taxon>Cyanophyceae</taxon>
        <taxon>Oscillatoriophycideae</taxon>
        <taxon>Oscillatoriales</taxon>
        <taxon>Microcoleaceae</taxon>
        <taxon>Plectonema</taxon>
    </lineage>
</organism>
<accession>A0ABT3AZJ4</accession>
<dbReference type="InterPro" id="IPR028082">
    <property type="entry name" value="Peripla_BP_I"/>
</dbReference>
<dbReference type="PANTHER" id="PTHR30483:SF6">
    <property type="entry name" value="PERIPLASMIC BINDING PROTEIN OF ABC TRANSPORTER FOR NATURAL AMINO ACIDS"/>
    <property type="match status" value="1"/>
</dbReference>
<comment type="caution">
    <text evidence="6">The sequence shown here is derived from an EMBL/GenBank/DDBJ whole genome shotgun (WGS) entry which is preliminary data.</text>
</comment>
<dbReference type="Gene3D" id="3.40.50.1460">
    <property type="match status" value="1"/>
</dbReference>
<evidence type="ECO:0000256" key="1">
    <source>
        <dbReference type="ARBA" id="ARBA00010062"/>
    </source>
</evidence>
<keyword evidence="7" id="KW-1185">Reference proteome</keyword>
<feature type="domain" description="Leucine-binding protein" evidence="5">
    <location>
        <begin position="490"/>
        <end position="822"/>
    </location>
</feature>
<evidence type="ECO:0000313" key="6">
    <source>
        <dbReference type="EMBL" id="MCV3214405.1"/>
    </source>
</evidence>
<keyword evidence="3" id="KW-0175">Coiled coil</keyword>
<dbReference type="PANTHER" id="PTHR30483">
    <property type="entry name" value="LEUCINE-SPECIFIC-BINDING PROTEIN"/>
    <property type="match status" value="1"/>
</dbReference>
<dbReference type="Proteomes" id="UP001526143">
    <property type="component" value="Unassembled WGS sequence"/>
</dbReference>
<sequence length="836" mass="91248">MALLIGVSEYEPGLTSLPAATKDVKAMEGVLQHPEIGGFDEIKVLENPQRQVMEEAIETLFDGRQKDDLVLLFFSGHGIKDESGKLYFATHNTRKNSQARLVETTAVAASSVHKFMTTSRSRHQVVILDCCFSGAFAEGLSAKDDKDNGFVDIKNQLGGEGRAVLTSSTSTQYSFEQQGADTSTYTRYIVEGLETGAADRDEDGWISVDELHEYAAKKVQEAAPAMKPEIYPIKGGYKIKLAKAPSNDPKLTYLREVEYWVEGGNGEISFTGRAVLDALQEKLKLASEEAAAIETKVLAPIEVYKRKLQRYEQAFRKEIEDGFPLSDRTRANLKRLQQALGLRDEDIALIEAPIIAEQPPTTPTLPPSTPPRPRNSNFLHMGASCIIGVVIGATGIYALLHGGKFQPTPTSCAYKEPYILNDSISLGEEILLKQDTNPNKEAGVKAFAKGDCQTAIDKFNSYRKTNSRDPEALIYLNNAKARQKGNWLKIAVSVPIGTNQNVAEQILRGVAQAQDEVNNNRGINGKQLEVAIANDDNDPTKAVQRATQFVTDTSILAVLGHNSSNASLSAAPVYQTGRLVMMSPTSFAQNLTSVGNYIFRTAPSVKSIADSVSNYAVKKAGKTNFLICVDYQGIDNQSFNNEFIRAIKTAGGQINSTDCDISARDFNPSAVISQAVRSGANGLVLGLYIDKIKQGLAVVQSNQGQLTVFGSPTLFTDETLKQGRGINGLIISAPWYPGAFPNNIFPQKAQKLWGATVSWRTATTYDATLAIVAGLQQTNRRDELQKVLHSQTFSVDGATGKIEFLPSGDRINNSIFLVKVQQKPGNEEYEFVPIRP</sequence>
<dbReference type="EMBL" id="JAOWRF010000193">
    <property type="protein sequence ID" value="MCV3214405.1"/>
    <property type="molecule type" value="Genomic_DNA"/>
</dbReference>
<dbReference type="CDD" id="cd06268">
    <property type="entry name" value="PBP1_ABC_transporter_LIVBP-like"/>
    <property type="match status" value="1"/>
</dbReference>
<dbReference type="PROSITE" id="PS00018">
    <property type="entry name" value="EF_HAND_1"/>
    <property type="match status" value="1"/>
</dbReference>
<dbReference type="InterPro" id="IPR029030">
    <property type="entry name" value="Caspase-like_dom_sf"/>
</dbReference>